<keyword evidence="1" id="KW-1133">Transmembrane helix</keyword>
<feature type="transmembrane region" description="Helical" evidence="1">
    <location>
        <begin position="46"/>
        <end position="69"/>
    </location>
</feature>
<name>A0A9X0QIM9_9BACT</name>
<protein>
    <submittedName>
        <fullName evidence="2">Uncharacterized protein</fullName>
    </submittedName>
</protein>
<evidence type="ECO:0000313" key="3">
    <source>
        <dbReference type="Proteomes" id="UP000535182"/>
    </source>
</evidence>
<feature type="transmembrane region" description="Helical" evidence="1">
    <location>
        <begin position="134"/>
        <end position="159"/>
    </location>
</feature>
<keyword evidence="3" id="KW-1185">Reference proteome</keyword>
<keyword evidence="1" id="KW-0812">Transmembrane</keyword>
<accession>A0A9X0QIM9</accession>
<evidence type="ECO:0000256" key="1">
    <source>
        <dbReference type="SAM" id="Phobius"/>
    </source>
</evidence>
<dbReference type="EMBL" id="JACHEB010000013">
    <property type="protein sequence ID" value="MBB5331172.1"/>
    <property type="molecule type" value="Genomic_DNA"/>
</dbReference>
<organism evidence="2 3">
    <name type="scientific">Tunturiibacter gelidiferens</name>
    <dbReference type="NCBI Taxonomy" id="3069689"/>
    <lineage>
        <taxon>Bacteria</taxon>
        <taxon>Pseudomonadati</taxon>
        <taxon>Acidobacteriota</taxon>
        <taxon>Terriglobia</taxon>
        <taxon>Terriglobales</taxon>
        <taxon>Acidobacteriaceae</taxon>
        <taxon>Tunturiibacter</taxon>
    </lineage>
</organism>
<gene>
    <name evidence="2" type="ORF">HDF14_004810</name>
</gene>
<evidence type="ECO:0000313" key="2">
    <source>
        <dbReference type="EMBL" id="MBB5331172.1"/>
    </source>
</evidence>
<sequence length="280" mass="31997">MATKTDPSRSSIAKEASRSASQRRSYCIGTPAAFFDFPSDNNLGYYAFWVAIIISLWAPMATVAVLVARFTALRWWPWLTFYPFLQLVSRPIASVRAIGQHLTRYSFFYGFFGIELLVMWLYKTFRSGQRASTVPMGPIIVTGILFYGGIVGWAAFIWCRDWNRLRRFRSVLQELAPADFLRTLELYNLNSFRARLIRFVSGNALLPNTDSSLDIVRNLALALEPDLSRTAEQVALTGCAEVDEWRSPYVARRKRTRRFGLSVLGKRVLDELVALEQRLV</sequence>
<keyword evidence="1" id="KW-0472">Membrane</keyword>
<proteinExistence type="predicted"/>
<comment type="caution">
    <text evidence="2">The sequence shown here is derived from an EMBL/GenBank/DDBJ whole genome shotgun (WGS) entry which is preliminary data.</text>
</comment>
<dbReference type="AlphaFoldDB" id="A0A9X0QIM9"/>
<dbReference type="Proteomes" id="UP000535182">
    <property type="component" value="Unassembled WGS sequence"/>
</dbReference>
<feature type="transmembrane region" description="Helical" evidence="1">
    <location>
        <begin position="105"/>
        <end position="122"/>
    </location>
</feature>
<reference evidence="2 3" key="1">
    <citation type="submission" date="2020-08" db="EMBL/GenBank/DDBJ databases">
        <title>Genomic Encyclopedia of Type Strains, Phase IV (KMG-V): Genome sequencing to study the core and pangenomes of soil and plant-associated prokaryotes.</title>
        <authorList>
            <person name="Whitman W."/>
        </authorList>
    </citation>
    <scope>NUCLEOTIDE SEQUENCE [LARGE SCALE GENOMIC DNA]</scope>
    <source>
        <strain evidence="2 3">X5P2</strain>
    </source>
</reference>